<feature type="binding site" evidence="8">
    <location>
        <position position="169"/>
    </location>
    <ligand>
        <name>Zn(2+)</name>
        <dbReference type="ChEBI" id="CHEBI:29105"/>
        <note>catalytic</note>
    </ligand>
</feature>
<dbReference type="PANTHER" id="PTHR46986">
    <property type="entry name" value="ENDORIBONUCLEASE YBEY, CHLOROPLASTIC"/>
    <property type="match status" value="1"/>
</dbReference>
<dbReference type="Gene3D" id="3.40.390.30">
    <property type="entry name" value="Metalloproteases ('zincins'), catalytic domain"/>
    <property type="match status" value="1"/>
</dbReference>
<gene>
    <name evidence="8 9" type="primary">ybeY</name>
    <name evidence="9" type="ORF">GCU85_07400</name>
</gene>
<accession>A0A6N7EX85</accession>
<dbReference type="EMBL" id="WHNW01000008">
    <property type="protein sequence ID" value="MPV86553.1"/>
    <property type="molecule type" value="Genomic_DNA"/>
</dbReference>
<dbReference type="AlphaFoldDB" id="A0A6N7EX85"/>
<keyword evidence="10" id="KW-1185">Reference proteome</keyword>
<name>A0A6N7EX85_9GAMM</name>
<keyword evidence="8" id="KW-0698">rRNA processing</keyword>
<protein>
    <recommendedName>
        <fullName evidence="8">Endoribonuclease YbeY</fullName>
        <ecNumber evidence="8">3.1.-.-</ecNumber>
    </recommendedName>
</protein>
<dbReference type="PANTHER" id="PTHR46986:SF1">
    <property type="entry name" value="ENDORIBONUCLEASE YBEY, CHLOROPLASTIC"/>
    <property type="match status" value="1"/>
</dbReference>
<keyword evidence="3 8" id="KW-0540">Nuclease</keyword>
<comment type="similarity">
    <text evidence="1 8">Belongs to the endoribonuclease YbeY family.</text>
</comment>
<evidence type="ECO:0000256" key="3">
    <source>
        <dbReference type="ARBA" id="ARBA00022722"/>
    </source>
</evidence>
<dbReference type="GO" id="GO:0004521">
    <property type="term" value="F:RNA endonuclease activity"/>
    <property type="evidence" value="ECO:0007669"/>
    <property type="project" value="UniProtKB-UniRule"/>
</dbReference>
<dbReference type="NCBIfam" id="TIGR00043">
    <property type="entry name" value="rRNA maturation RNase YbeY"/>
    <property type="match status" value="1"/>
</dbReference>
<proteinExistence type="inferred from homology"/>
<evidence type="ECO:0000256" key="8">
    <source>
        <dbReference type="HAMAP-Rule" id="MF_00009"/>
    </source>
</evidence>
<dbReference type="GO" id="GO:0004222">
    <property type="term" value="F:metalloendopeptidase activity"/>
    <property type="evidence" value="ECO:0007669"/>
    <property type="project" value="InterPro"/>
</dbReference>
<feature type="binding site" evidence="8">
    <location>
        <position position="163"/>
    </location>
    <ligand>
        <name>Zn(2+)</name>
        <dbReference type="ChEBI" id="CHEBI:29105"/>
        <note>catalytic</note>
    </ligand>
</feature>
<keyword evidence="8" id="KW-0963">Cytoplasm</keyword>
<evidence type="ECO:0000313" key="9">
    <source>
        <dbReference type="EMBL" id="MPV86553.1"/>
    </source>
</evidence>
<evidence type="ECO:0000256" key="1">
    <source>
        <dbReference type="ARBA" id="ARBA00010875"/>
    </source>
</evidence>
<evidence type="ECO:0000256" key="6">
    <source>
        <dbReference type="ARBA" id="ARBA00022801"/>
    </source>
</evidence>
<dbReference type="FunCoup" id="A0A6N7EX85">
    <property type="interactions" value="233"/>
</dbReference>
<dbReference type="InterPro" id="IPR002036">
    <property type="entry name" value="YbeY"/>
</dbReference>
<dbReference type="InParanoid" id="A0A6N7EX85"/>
<sequence>MPVVELQVATAVACPTKAQFQQWVNATVNHLAATASIALTDAIELTIRVVDNAEMQQLNADFRGKDAPTNVLAFPYTPLVLPSGFPHSVSGYDDVPLNVDLNVDEDLIESLAGGVAKEVAQISQETYLGDMVIAAPVVIEEASAQAKPINHHWMHLTVHGLLHLYGYDHQTDAEAEAMEAQEIAVLQALGVPNPYV</sequence>
<comment type="caution">
    <text evidence="9">The sequence shown here is derived from an EMBL/GenBank/DDBJ whole genome shotgun (WGS) entry which is preliminary data.</text>
</comment>
<comment type="function">
    <text evidence="8">Single strand-specific metallo-endoribonuclease involved in late-stage 70S ribosome quality control and in maturation of the 3' terminus of the 16S rRNA.</text>
</comment>
<keyword evidence="6 8" id="KW-0378">Hydrolase</keyword>
<evidence type="ECO:0000256" key="7">
    <source>
        <dbReference type="ARBA" id="ARBA00022833"/>
    </source>
</evidence>
<keyword evidence="5 8" id="KW-0255">Endonuclease</keyword>
<dbReference type="GO" id="GO:0005737">
    <property type="term" value="C:cytoplasm"/>
    <property type="evidence" value="ECO:0007669"/>
    <property type="project" value="UniProtKB-SubCell"/>
</dbReference>
<organism evidence="9 10">
    <name type="scientific">Ostreibacterium oceani</name>
    <dbReference type="NCBI Taxonomy" id="2654998"/>
    <lineage>
        <taxon>Bacteria</taxon>
        <taxon>Pseudomonadati</taxon>
        <taxon>Pseudomonadota</taxon>
        <taxon>Gammaproteobacteria</taxon>
        <taxon>Cardiobacteriales</taxon>
        <taxon>Ostreibacteriaceae</taxon>
        <taxon>Ostreibacterium</taxon>
    </lineage>
</organism>
<evidence type="ECO:0000256" key="2">
    <source>
        <dbReference type="ARBA" id="ARBA00022517"/>
    </source>
</evidence>
<dbReference type="GO" id="GO:0008270">
    <property type="term" value="F:zinc ion binding"/>
    <property type="evidence" value="ECO:0007669"/>
    <property type="project" value="UniProtKB-UniRule"/>
</dbReference>
<dbReference type="HAMAP" id="MF_00009">
    <property type="entry name" value="Endoribonucl_YbeY"/>
    <property type="match status" value="1"/>
</dbReference>
<dbReference type="Proteomes" id="UP000471298">
    <property type="component" value="Unassembled WGS sequence"/>
</dbReference>
<dbReference type="SUPFAM" id="SSF55486">
    <property type="entry name" value="Metalloproteases ('zincins'), catalytic domain"/>
    <property type="match status" value="1"/>
</dbReference>
<dbReference type="GO" id="GO:0006364">
    <property type="term" value="P:rRNA processing"/>
    <property type="evidence" value="ECO:0007669"/>
    <property type="project" value="UniProtKB-UniRule"/>
</dbReference>
<comment type="subcellular location">
    <subcellularLocation>
        <location evidence="8">Cytoplasm</location>
    </subcellularLocation>
</comment>
<dbReference type="InterPro" id="IPR023091">
    <property type="entry name" value="MetalPrtase_cat_dom_sf_prd"/>
</dbReference>
<evidence type="ECO:0000313" key="10">
    <source>
        <dbReference type="Proteomes" id="UP000471298"/>
    </source>
</evidence>
<comment type="cofactor">
    <cofactor evidence="8">
        <name>Zn(2+)</name>
        <dbReference type="ChEBI" id="CHEBI:29105"/>
    </cofactor>
    <text evidence="8">Binds 1 zinc ion.</text>
</comment>
<evidence type="ECO:0000256" key="5">
    <source>
        <dbReference type="ARBA" id="ARBA00022759"/>
    </source>
</evidence>
<keyword evidence="4 8" id="KW-0479">Metal-binding</keyword>
<evidence type="ECO:0000256" key="4">
    <source>
        <dbReference type="ARBA" id="ARBA00022723"/>
    </source>
</evidence>
<reference evidence="9 10" key="1">
    <citation type="submission" date="2019-10" db="EMBL/GenBank/DDBJ databases">
        <title>Cardiobacteriales fam. a chemoheterotrophic member of the order Cardiobacteriales, and proposal of Cardiobacteriales fam. nov.</title>
        <authorList>
            <person name="Wang C."/>
        </authorList>
    </citation>
    <scope>NUCLEOTIDE SEQUENCE [LARGE SCALE GENOMIC DNA]</scope>
    <source>
        <strain evidence="9 10">ML27</strain>
    </source>
</reference>
<keyword evidence="2 8" id="KW-0690">Ribosome biogenesis</keyword>
<feature type="binding site" evidence="8">
    <location>
        <position position="159"/>
    </location>
    <ligand>
        <name>Zn(2+)</name>
        <dbReference type="ChEBI" id="CHEBI:29105"/>
        <note>catalytic</note>
    </ligand>
</feature>
<dbReference type="EC" id="3.1.-.-" evidence="8"/>
<dbReference type="Pfam" id="PF02130">
    <property type="entry name" value="YbeY"/>
    <property type="match status" value="1"/>
</dbReference>
<keyword evidence="7 8" id="KW-0862">Zinc</keyword>